<sequence>MASSNGPENAASGNYKGSQAFTNLTGGNESVNPNTGTLSFSIPLIQLRGIKESINLSTKLLYNAGSIGSFGLPPGWGLDIPFVVPGLSLTTKGRTYVIDPLWRDVSNYPSGLKYINNHGMNFQRISPPLSLPNIKPDEPGYGLEYHYQLRYIDGANDYFDANGHLLEHADVYGNYQYYHYYEGALLAYIQDSWKQKITFAHQPGSQMVITRPDDSKITINYNLATLDSVIDAIGNITSFEYIKVVEGNPLVISSINYPTKLQSRFEYTSILYLDENYGQHYLPAVEHHYYLDTSAQANTKLLKHTIYRFGQNTGGLTYTGAGANYTMSGLRDSLMESGHTGYIYDVMVLSMDENGKLIALTKTEYGYLHLPLTVFSYIIEGGKPREALKTKYEYEVKSDVPLKSTNYDRDVKMELFGNRSKDASNPDYILLARTTMSYSEFGNITSKKEESWDSVNQLQTVRTTTQEWATTKYHIEMEKSNVIRDEVSGSERHTLYTLTADERAHATKKVAYRKSTGDQLNSWKTYTSLYDENGRFSEETTSWSPGVAVPSDSVASFTRRFAYQFNQGILTESHIDPLGYTTKMEYNTKIFTSPLIRKTLPLNQSESHQYDSTGRIISSKNELGEETRFSYSLGDAGNKVVQTNPLQYVEETSYDALGRIIKVSDNGDPTQSYSASVNRQISTKRYDMRSRVKEATNMLGLRTTYDYDSLNRPLKEVDPDGNILEYTYEGAGLQVKKSVNGILHQVIFLDAQGKATSQETHPESTESDYMTITNHIYNGFGLELQETFSHKLLAGNVPADVRKKTVKEYDAEGTIACETSYGYRPDNQNTPDTLRRSYTRDIFGHVYSYTKETTYVDGTKFTYNGPIDIYDQNNRLIQHRNQLGQSEQYWYNENNWMVKQEDIGGSIKTISHDACGQALKIEISGSDTPTAYTYLCKNTVSSVRQGTSSKKYEYTIDGTISSALFGNDRKQTYVLDKFSRVVNEIDVFGVSRAITFDTAGHISSRSCQNDTVVYSYSTTGPRRGRLESASLTGAISYRRNITYDGFGKINKELVLSSNRDTLLGNEYKYNSLGQLESLASTSQKHGGLNKVRKFLYDGVGQVIEDTTITNGETIVTIYSYDGNSNIIKVQTGSVTTTMHYNPINQRTDDGFSYDAQGRLVSDGNGRQYEFDQYDRLVGVKSQGSSNSLAYHADGLLAANDRTDTNTKYYYSNASINAISTTKESNESVRSLFSDSDHIIATYDKAKPATYYFEKQGSTALLLKEDKATALDYKAYGELSASAEVDPHSFGFCQELFDESIGLVYLRSRFYDPKTMAFISQDSQHVENRYAYCAGDPINFIDPSGHNRNLRLAAMITGTASAVAISFFTAGTATVIAGALDVSISSTFATTTMSAVAGGFGAMGGAFVQTNMMAQHFTARMAMISFIGGFAAGATTTLAGPAFRAVGITTPWVQNRFVYGALGGLAQTGITTALARQPPSFSQIFMNTMFAGALSYTGSRLWGRIQDTHDFHQVRAPNIQSRATSASSSKSGSFAEPVANSGKPGVTVPPNMGKYPLGFNNLGLGGWHYPYNWRHDRDDNNPTA</sequence>
<dbReference type="InterPro" id="IPR006530">
    <property type="entry name" value="YD"/>
</dbReference>
<dbReference type="Pfam" id="PF05593">
    <property type="entry name" value="RHS_repeat"/>
    <property type="match status" value="1"/>
</dbReference>
<feature type="transmembrane region" description="Helical" evidence="3">
    <location>
        <begin position="1420"/>
        <end position="1444"/>
    </location>
</feature>
<dbReference type="GeneID" id="93588069"/>
<gene>
    <name evidence="5" type="ORF">DFL_005758</name>
</gene>
<dbReference type="NCBIfam" id="TIGR01643">
    <property type="entry name" value="YD_repeat_2x"/>
    <property type="match status" value="1"/>
</dbReference>
<keyword evidence="3" id="KW-0472">Membrane</keyword>
<evidence type="ECO:0000256" key="2">
    <source>
        <dbReference type="SAM" id="MobiDB-lite"/>
    </source>
</evidence>
<accession>A0A436ZYA7</accession>
<evidence type="ECO:0000259" key="4">
    <source>
        <dbReference type="Pfam" id="PF25023"/>
    </source>
</evidence>
<feature type="compositionally biased region" description="Low complexity" evidence="2">
    <location>
        <begin position="1520"/>
        <end position="1534"/>
    </location>
</feature>
<keyword evidence="6" id="KW-1185">Reference proteome</keyword>
<reference evidence="5 6" key="1">
    <citation type="submission" date="2019-01" db="EMBL/GenBank/DDBJ databases">
        <title>Intercellular communication is required for trap formation in the nematode-trapping fungus Duddingtonia flagrans.</title>
        <authorList>
            <person name="Youssar L."/>
            <person name="Wernet V."/>
            <person name="Hensel N."/>
            <person name="Hildebrandt H.-G."/>
            <person name="Fischer R."/>
        </authorList>
    </citation>
    <scope>NUCLEOTIDE SEQUENCE [LARGE SCALE GENOMIC DNA]</scope>
    <source>
        <strain evidence="5 6">CBS H-5679</strain>
    </source>
</reference>
<keyword evidence="3" id="KW-0812">Transmembrane</keyword>
<dbReference type="RefSeq" id="XP_067489535.1">
    <property type="nucleotide sequence ID" value="XM_067635066.1"/>
</dbReference>
<organism evidence="5 6">
    <name type="scientific">Arthrobotrys flagrans</name>
    <name type="common">Nematode-trapping fungus</name>
    <name type="synonym">Trichothecium flagrans</name>
    <dbReference type="NCBI Taxonomy" id="97331"/>
    <lineage>
        <taxon>Eukaryota</taxon>
        <taxon>Fungi</taxon>
        <taxon>Dikarya</taxon>
        <taxon>Ascomycota</taxon>
        <taxon>Pezizomycotina</taxon>
        <taxon>Orbiliomycetes</taxon>
        <taxon>Orbiliales</taxon>
        <taxon>Orbiliaceae</taxon>
        <taxon>Arthrobotrys</taxon>
    </lineage>
</organism>
<dbReference type="InterPro" id="IPR022385">
    <property type="entry name" value="Rhs_assc_core"/>
</dbReference>
<keyword evidence="1" id="KW-0677">Repeat</keyword>
<feature type="transmembrane region" description="Helical" evidence="3">
    <location>
        <begin position="1456"/>
        <end position="1474"/>
    </location>
</feature>
<protein>
    <recommendedName>
        <fullName evidence="4">Teneurin-like YD-shell domain-containing protein</fullName>
    </recommendedName>
</protein>
<dbReference type="InterPro" id="IPR050708">
    <property type="entry name" value="T6SS_VgrG/RHS"/>
</dbReference>
<dbReference type="PANTHER" id="PTHR32305">
    <property type="match status" value="1"/>
</dbReference>
<feature type="domain" description="Teneurin-like YD-shell" evidence="4">
    <location>
        <begin position="1041"/>
        <end position="1327"/>
    </location>
</feature>
<name>A0A436ZYA7_ARTFL</name>
<proteinExistence type="predicted"/>
<evidence type="ECO:0000313" key="6">
    <source>
        <dbReference type="Proteomes" id="UP000283090"/>
    </source>
</evidence>
<feature type="transmembrane region" description="Helical" evidence="3">
    <location>
        <begin position="1351"/>
        <end position="1375"/>
    </location>
</feature>
<dbReference type="PANTHER" id="PTHR32305:SF15">
    <property type="entry name" value="PROTEIN RHSA-RELATED"/>
    <property type="match status" value="1"/>
</dbReference>
<dbReference type="EMBL" id="SAEB01000007">
    <property type="protein sequence ID" value="RVD83991.1"/>
    <property type="molecule type" value="Genomic_DNA"/>
</dbReference>
<comment type="caution">
    <text evidence="5">The sequence shown here is derived from an EMBL/GenBank/DDBJ whole genome shotgun (WGS) entry which is preliminary data.</text>
</comment>
<dbReference type="Pfam" id="PF25023">
    <property type="entry name" value="TEN_YD-shell"/>
    <property type="match status" value="1"/>
</dbReference>
<dbReference type="OrthoDB" id="442731at2759"/>
<evidence type="ECO:0000256" key="1">
    <source>
        <dbReference type="ARBA" id="ARBA00022737"/>
    </source>
</evidence>
<dbReference type="Proteomes" id="UP000283090">
    <property type="component" value="Unassembled WGS sequence"/>
</dbReference>
<feature type="transmembrane region" description="Helical" evidence="3">
    <location>
        <begin position="1387"/>
        <end position="1408"/>
    </location>
</feature>
<keyword evidence="3" id="KW-1133">Transmembrane helix</keyword>
<dbReference type="VEuPathDB" id="FungiDB:DFL_005758"/>
<dbReference type="NCBIfam" id="TIGR03696">
    <property type="entry name" value="Rhs_assc_core"/>
    <property type="match status" value="1"/>
</dbReference>
<dbReference type="STRING" id="97331.A0A436ZYA7"/>
<evidence type="ECO:0000313" key="5">
    <source>
        <dbReference type="EMBL" id="RVD83991.1"/>
    </source>
</evidence>
<dbReference type="InterPro" id="IPR031325">
    <property type="entry name" value="RHS_repeat"/>
</dbReference>
<feature type="region of interest" description="Disordered" evidence="2">
    <location>
        <begin position="1518"/>
        <end position="1544"/>
    </location>
</feature>
<dbReference type="Gene3D" id="2.180.10.10">
    <property type="entry name" value="RHS repeat-associated core"/>
    <property type="match status" value="2"/>
</dbReference>
<dbReference type="InterPro" id="IPR056823">
    <property type="entry name" value="TEN-like_YD-shell"/>
</dbReference>
<evidence type="ECO:0000256" key="3">
    <source>
        <dbReference type="SAM" id="Phobius"/>
    </source>
</evidence>